<proteinExistence type="predicted"/>
<dbReference type="Gene3D" id="1.25.40.10">
    <property type="entry name" value="Tetratricopeptide repeat domain"/>
    <property type="match status" value="1"/>
</dbReference>
<name>A0A9D1NQK2_9FIRM</name>
<dbReference type="AlphaFoldDB" id="A0A9D1NQK2"/>
<dbReference type="InterPro" id="IPR011990">
    <property type="entry name" value="TPR-like_helical_dom_sf"/>
</dbReference>
<protein>
    <recommendedName>
        <fullName evidence="4">Tetratricopeptide repeat protein</fullName>
    </recommendedName>
</protein>
<reference evidence="2" key="2">
    <citation type="journal article" date="2021" name="PeerJ">
        <title>Extensive microbial diversity within the chicken gut microbiome revealed by metagenomics and culture.</title>
        <authorList>
            <person name="Gilroy R."/>
            <person name="Ravi A."/>
            <person name="Getino M."/>
            <person name="Pursley I."/>
            <person name="Horton D.L."/>
            <person name="Alikhan N.F."/>
            <person name="Baker D."/>
            <person name="Gharbi K."/>
            <person name="Hall N."/>
            <person name="Watson M."/>
            <person name="Adriaenssens E.M."/>
            <person name="Foster-Nyarko E."/>
            <person name="Jarju S."/>
            <person name="Secka A."/>
            <person name="Antonio M."/>
            <person name="Oren A."/>
            <person name="Chaudhuri R.R."/>
            <person name="La Ragione R."/>
            <person name="Hildebrand F."/>
            <person name="Pallen M.J."/>
        </authorList>
    </citation>
    <scope>NUCLEOTIDE SEQUENCE</scope>
    <source>
        <strain evidence="2">1370</strain>
    </source>
</reference>
<keyword evidence="1" id="KW-1133">Transmembrane helix</keyword>
<sequence>MIKASLEAKSFRIWVFCICVFILGVLVCLPFLGLLTEDILYSALPGLDLGLRLSGGGLPSWLTENFNFIVSLTVIGLFVCLAAVTVTLAVTLVLYSQRKRAAGVLKRTGYTQEYFDLIERKRRRLSRSPLAPTNDLCAVSEYIDGRRYESAFEILRNINVDDFDIRDATVYYSLYAYCFILTGDLKNARFALELGEPFVEKQKGSTDADFVRALLMYAEHDFEGAKRGFRSVIDGKNHRLRVWSGMYLALIHLRQHDKDKARKLAVKLSSMKKTPRQSEDMLKLLKKIEQAYTLEAEEAAQAAREEFVGTGV</sequence>
<dbReference type="Proteomes" id="UP000823960">
    <property type="component" value="Unassembled WGS sequence"/>
</dbReference>
<evidence type="ECO:0000313" key="3">
    <source>
        <dbReference type="Proteomes" id="UP000823960"/>
    </source>
</evidence>
<gene>
    <name evidence="2" type="ORF">IAD28_02185</name>
</gene>
<evidence type="ECO:0000313" key="2">
    <source>
        <dbReference type="EMBL" id="HIV10488.1"/>
    </source>
</evidence>
<comment type="caution">
    <text evidence="2">The sequence shown here is derived from an EMBL/GenBank/DDBJ whole genome shotgun (WGS) entry which is preliminary data.</text>
</comment>
<evidence type="ECO:0008006" key="4">
    <source>
        <dbReference type="Google" id="ProtNLM"/>
    </source>
</evidence>
<feature type="transmembrane region" description="Helical" evidence="1">
    <location>
        <begin position="12"/>
        <end position="35"/>
    </location>
</feature>
<dbReference type="SUPFAM" id="SSF48452">
    <property type="entry name" value="TPR-like"/>
    <property type="match status" value="1"/>
</dbReference>
<evidence type="ECO:0000256" key="1">
    <source>
        <dbReference type="SAM" id="Phobius"/>
    </source>
</evidence>
<organism evidence="2 3">
    <name type="scientific">Candidatus Faeciplasma avium</name>
    <dbReference type="NCBI Taxonomy" id="2840798"/>
    <lineage>
        <taxon>Bacteria</taxon>
        <taxon>Bacillati</taxon>
        <taxon>Bacillota</taxon>
        <taxon>Clostridia</taxon>
        <taxon>Eubacteriales</taxon>
        <taxon>Oscillospiraceae</taxon>
        <taxon>Oscillospiraceae incertae sedis</taxon>
        <taxon>Candidatus Faeciplasma</taxon>
    </lineage>
</organism>
<feature type="transmembrane region" description="Helical" evidence="1">
    <location>
        <begin position="68"/>
        <end position="95"/>
    </location>
</feature>
<dbReference type="EMBL" id="DVOL01000029">
    <property type="protein sequence ID" value="HIV10488.1"/>
    <property type="molecule type" value="Genomic_DNA"/>
</dbReference>
<keyword evidence="1" id="KW-0472">Membrane</keyword>
<accession>A0A9D1NQK2</accession>
<keyword evidence="1" id="KW-0812">Transmembrane</keyword>
<reference evidence="2" key="1">
    <citation type="submission" date="2020-10" db="EMBL/GenBank/DDBJ databases">
        <authorList>
            <person name="Gilroy R."/>
        </authorList>
    </citation>
    <scope>NUCLEOTIDE SEQUENCE</scope>
    <source>
        <strain evidence="2">1370</strain>
    </source>
</reference>